<accession>F9X6J8</accession>
<protein>
    <submittedName>
        <fullName evidence="2">Uncharacterized protein</fullName>
    </submittedName>
</protein>
<proteinExistence type="predicted"/>
<feature type="region of interest" description="Disordered" evidence="1">
    <location>
        <begin position="199"/>
        <end position="229"/>
    </location>
</feature>
<sequence length="229" mass="25519">MSGSSPWNVEPLSFAPNTNAMDEKSMPSDKAAAARVKSALVMDAVKRGDMKEADRLMGEQKETGTKGLVPMQWARDIFKGKKGKDQPEILQGKDMDGEESVYSVDAEKGKVGANCSQRSRDATAIIKHADFPSLHLPALHSTAHTQTNTTPPPDHNGLTNNPPIFISRELSITHLHPREPSWSHISQVKRAIAFYDANEPQKMRDLRPRHLKRPETRPTPDAYTQNIHR</sequence>
<evidence type="ECO:0000256" key="1">
    <source>
        <dbReference type="SAM" id="MobiDB-lite"/>
    </source>
</evidence>
<dbReference type="InParanoid" id="F9X6J8"/>
<feature type="region of interest" description="Disordered" evidence="1">
    <location>
        <begin position="143"/>
        <end position="163"/>
    </location>
</feature>
<evidence type="ECO:0000313" key="2">
    <source>
        <dbReference type="EMBL" id="EGP89183.1"/>
    </source>
</evidence>
<dbReference type="GeneID" id="13404415"/>
<dbReference type="eggNOG" id="ENOG502R9DQ">
    <property type="taxonomic scope" value="Eukaryota"/>
</dbReference>
<gene>
    <name evidence="2" type="ORF">MYCGRDRAFT_92103</name>
</gene>
<keyword evidence="3" id="KW-1185">Reference proteome</keyword>
<organism evidence="2 3">
    <name type="scientific">Zymoseptoria tritici (strain CBS 115943 / IPO323)</name>
    <name type="common">Speckled leaf blotch fungus</name>
    <name type="synonym">Septoria tritici</name>
    <dbReference type="NCBI Taxonomy" id="336722"/>
    <lineage>
        <taxon>Eukaryota</taxon>
        <taxon>Fungi</taxon>
        <taxon>Dikarya</taxon>
        <taxon>Ascomycota</taxon>
        <taxon>Pezizomycotina</taxon>
        <taxon>Dothideomycetes</taxon>
        <taxon>Dothideomycetidae</taxon>
        <taxon>Mycosphaerellales</taxon>
        <taxon>Mycosphaerellaceae</taxon>
        <taxon>Zymoseptoria</taxon>
    </lineage>
</organism>
<name>F9X6J8_ZYMTI</name>
<dbReference type="RefSeq" id="XP_003854207.1">
    <property type="nucleotide sequence ID" value="XM_003854159.1"/>
</dbReference>
<feature type="region of interest" description="Disordered" evidence="1">
    <location>
        <begin position="1"/>
        <end position="32"/>
    </location>
</feature>
<dbReference type="Proteomes" id="UP000008062">
    <property type="component" value="Chromosome 3"/>
</dbReference>
<dbReference type="EMBL" id="CM001198">
    <property type="protein sequence ID" value="EGP89183.1"/>
    <property type="molecule type" value="Genomic_DNA"/>
</dbReference>
<dbReference type="HOGENOM" id="CLU_1210629_0_0_1"/>
<dbReference type="KEGG" id="ztr:MYCGRDRAFT_92103"/>
<dbReference type="AlphaFoldDB" id="F9X6J8"/>
<evidence type="ECO:0000313" key="3">
    <source>
        <dbReference type="Proteomes" id="UP000008062"/>
    </source>
</evidence>
<reference evidence="2 3" key="1">
    <citation type="journal article" date="2011" name="PLoS Genet.">
        <title>Finished genome of the fungal wheat pathogen Mycosphaerella graminicola reveals dispensome structure, chromosome plasticity, and stealth pathogenesis.</title>
        <authorList>
            <person name="Goodwin S.B."/>
            <person name="Ben M'barek S."/>
            <person name="Dhillon B."/>
            <person name="Wittenberg A.H.J."/>
            <person name="Crane C.F."/>
            <person name="Hane J.K."/>
            <person name="Foster A.J."/>
            <person name="Van der Lee T.A.J."/>
            <person name="Grimwood J."/>
            <person name="Aerts A."/>
            <person name="Antoniw J."/>
            <person name="Bailey A."/>
            <person name="Bluhm B."/>
            <person name="Bowler J."/>
            <person name="Bristow J."/>
            <person name="van der Burgt A."/>
            <person name="Canto-Canche B."/>
            <person name="Churchill A.C.L."/>
            <person name="Conde-Ferraez L."/>
            <person name="Cools H.J."/>
            <person name="Coutinho P.M."/>
            <person name="Csukai M."/>
            <person name="Dehal P."/>
            <person name="De Wit P."/>
            <person name="Donzelli B."/>
            <person name="van de Geest H.C."/>
            <person name="van Ham R.C.H.J."/>
            <person name="Hammond-Kosack K.E."/>
            <person name="Henrissat B."/>
            <person name="Kilian A."/>
            <person name="Kobayashi A.K."/>
            <person name="Koopmann E."/>
            <person name="Kourmpetis Y."/>
            <person name="Kuzniar A."/>
            <person name="Lindquist E."/>
            <person name="Lombard V."/>
            <person name="Maliepaard C."/>
            <person name="Martins N."/>
            <person name="Mehrabi R."/>
            <person name="Nap J.P.H."/>
            <person name="Ponomarenko A."/>
            <person name="Rudd J.J."/>
            <person name="Salamov A."/>
            <person name="Schmutz J."/>
            <person name="Schouten H.J."/>
            <person name="Shapiro H."/>
            <person name="Stergiopoulos I."/>
            <person name="Torriani S.F.F."/>
            <person name="Tu H."/>
            <person name="de Vries R.P."/>
            <person name="Waalwijk C."/>
            <person name="Ware S.B."/>
            <person name="Wiebenga A."/>
            <person name="Zwiers L.-H."/>
            <person name="Oliver R.P."/>
            <person name="Grigoriev I.V."/>
            <person name="Kema G.H.J."/>
        </authorList>
    </citation>
    <scope>NUCLEOTIDE SEQUENCE [LARGE SCALE GENOMIC DNA]</scope>
    <source>
        <strain evidence="3">CBS 115943 / IPO323</strain>
    </source>
</reference>
<feature type="compositionally biased region" description="Basic and acidic residues" evidence="1">
    <location>
        <begin position="199"/>
        <end position="218"/>
    </location>
</feature>
<dbReference type="OrthoDB" id="3649946at2759"/>